<dbReference type="GO" id="GO:0102965">
    <property type="term" value="F:alcohol-forming long-chain fatty acyl-CoA reductase activity"/>
    <property type="evidence" value="ECO:0007669"/>
    <property type="project" value="UniProtKB-EC"/>
</dbReference>
<keyword evidence="1" id="KW-0444">Lipid biosynthesis</keyword>
<organism evidence="3 4">
    <name type="scientific">Penicillium frequentans</name>
    <dbReference type="NCBI Taxonomy" id="3151616"/>
    <lineage>
        <taxon>Eukaryota</taxon>
        <taxon>Fungi</taxon>
        <taxon>Dikarya</taxon>
        <taxon>Ascomycota</taxon>
        <taxon>Pezizomycotina</taxon>
        <taxon>Eurotiomycetes</taxon>
        <taxon>Eurotiomycetidae</taxon>
        <taxon>Eurotiales</taxon>
        <taxon>Aspergillaceae</taxon>
        <taxon>Penicillium</taxon>
    </lineage>
</organism>
<dbReference type="SUPFAM" id="SSF51735">
    <property type="entry name" value="NAD(P)-binding Rossmann-fold domains"/>
    <property type="match status" value="1"/>
</dbReference>
<comment type="caution">
    <text evidence="3">The sequence shown here is derived from an EMBL/GenBank/DDBJ whole genome shotgun (WGS) entry which is preliminary data.</text>
</comment>
<name>A0AAD6CLC4_9EURO</name>
<evidence type="ECO:0000256" key="1">
    <source>
        <dbReference type="RuleBase" id="RU363097"/>
    </source>
</evidence>
<dbReference type="PANTHER" id="PTHR11011:SF45">
    <property type="entry name" value="FATTY ACYL-COA REDUCTASE CG8306-RELATED"/>
    <property type="match status" value="1"/>
</dbReference>
<evidence type="ECO:0000313" key="3">
    <source>
        <dbReference type="EMBL" id="KAJ5525233.1"/>
    </source>
</evidence>
<dbReference type="InterPro" id="IPR036291">
    <property type="entry name" value="NAD(P)-bd_dom_sf"/>
</dbReference>
<dbReference type="Pfam" id="PF07993">
    <property type="entry name" value="NAD_binding_4"/>
    <property type="match status" value="1"/>
</dbReference>
<keyword evidence="1" id="KW-0560">Oxidoreductase</keyword>
<evidence type="ECO:0000313" key="4">
    <source>
        <dbReference type="Proteomes" id="UP001220324"/>
    </source>
</evidence>
<dbReference type="EMBL" id="JAQIZZ010000008">
    <property type="protein sequence ID" value="KAJ5525233.1"/>
    <property type="molecule type" value="Genomic_DNA"/>
</dbReference>
<comment type="catalytic activity">
    <reaction evidence="1">
        <text>a long-chain fatty acyl-CoA + 2 NADPH + 2 H(+) = a long-chain primary fatty alcohol + 2 NADP(+) + CoA</text>
        <dbReference type="Rhea" id="RHEA:52716"/>
        <dbReference type="ChEBI" id="CHEBI:15378"/>
        <dbReference type="ChEBI" id="CHEBI:57287"/>
        <dbReference type="ChEBI" id="CHEBI:57783"/>
        <dbReference type="ChEBI" id="CHEBI:58349"/>
        <dbReference type="ChEBI" id="CHEBI:77396"/>
        <dbReference type="ChEBI" id="CHEBI:83139"/>
        <dbReference type="EC" id="1.2.1.84"/>
    </reaction>
</comment>
<dbReference type="GO" id="GO:0035336">
    <property type="term" value="P:long-chain fatty-acyl-CoA metabolic process"/>
    <property type="evidence" value="ECO:0007669"/>
    <property type="project" value="TreeGrafter"/>
</dbReference>
<dbReference type="InterPro" id="IPR026055">
    <property type="entry name" value="FAR"/>
</dbReference>
<protein>
    <recommendedName>
        <fullName evidence="1">Fatty acyl-CoA reductase</fullName>
        <ecNumber evidence="1">1.2.1.84</ecNumber>
    </recommendedName>
</protein>
<feature type="domain" description="Thioester reductase (TE)" evidence="2">
    <location>
        <begin position="18"/>
        <end position="226"/>
    </location>
</feature>
<accession>A0AAD6CLC4</accession>
<dbReference type="EC" id="1.2.1.84" evidence="1"/>
<keyword evidence="1" id="KW-0443">Lipid metabolism</keyword>
<keyword evidence="4" id="KW-1185">Reference proteome</keyword>
<reference evidence="3 4" key="1">
    <citation type="journal article" date="2023" name="IMA Fungus">
        <title>Comparative genomic study of the Penicillium genus elucidates a diverse pangenome and 15 lateral gene transfer events.</title>
        <authorList>
            <person name="Petersen C."/>
            <person name="Sorensen T."/>
            <person name="Nielsen M.R."/>
            <person name="Sondergaard T.E."/>
            <person name="Sorensen J.L."/>
            <person name="Fitzpatrick D.A."/>
            <person name="Frisvad J.C."/>
            <person name="Nielsen K.L."/>
        </authorList>
    </citation>
    <scope>NUCLEOTIDE SEQUENCE [LARGE SCALE GENOMIC DNA]</scope>
    <source>
        <strain evidence="3 4">IBT 35679</strain>
    </source>
</reference>
<dbReference type="Proteomes" id="UP001220324">
    <property type="component" value="Unassembled WGS sequence"/>
</dbReference>
<dbReference type="AlphaFoldDB" id="A0AAD6CLC4"/>
<dbReference type="PANTHER" id="PTHR11011">
    <property type="entry name" value="MALE STERILITY PROTEIN 2-RELATED"/>
    <property type="match status" value="1"/>
</dbReference>
<dbReference type="GO" id="GO:0005777">
    <property type="term" value="C:peroxisome"/>
    <property type="evidence" value="ECO:0007669"/>
    <property type="project" value="TreeGrafter"/>
</dbReference>
<evidence type="ECO:0000259" key="2">
    <source>
        <dbReference type="Pfam" id="PF07993"/>
    </source>
</evidence>
<dbReference type="Gene3D" id="3.40.50.720">
    <property type="entry name" value="NAD(P)-binding Rossmann-like Domain"/>
    <property type="match status" value="1"/>
</dbReference>
<proteinExistence type="inferred from homology"/>
<keyword evidence="1" id="KW-0521">NADP</keyword>
<dbReference type="InterPro" id="IPR013120">
    <property type="entry name" value="FAR_NAD-bd"/>
</dbReference>
<dbReference type="GO" id="GO:0080019">
    <property type="term" value="F:alcohol-forming very long-chain fatty acyl-CoA reductase activity"/>
    <property type="evidence" value="ECO:0007669"/>
    <property type="project" value="InterPro"/>
</dbReference>
<comment type="function">
    <text evidence="1">Catalyzes the reduction of fatty acyl-CoA to fatty alcohols.</text>
</comment>
<comment type="similarity">
    <text evidence="1">Belongs to the fatty acyl-CoA reductase family.</text>
</comment>
<gene>
    <name evidence="3" type="ORF">N7494_011883</name>
</gene>
<sequence length="262" mass="28437">MAISTDSVDWYQNQVVFLTGATGSLGGCLLYKLAVQLPTAKIFVLCRGSVPQAMDKWEASMPEQVDDIFDTGKVHCLIGDITQPSFGLEKGEIEALQQEVTVVIHAAASLSLFQDLLGTIQINCLPVISLARMLLSFQNIKAFLHVSSISALSFLSQDSLFEKLENISSDEDSPEKQLADILATGHSPYTELFMSPYAQAKYLAEKLVLNLQTPFPVLIIRPSSIGPAIQIPYPLYGPDGAIPIHTFAHLLIEGGSTGNLKT</sequence>